<dbReference type="InterPro" id="IPR009057">
    <property type="entry name" value="Homeodomain-like_sf"/>
</dbReference>
<dbReference type="Gene3D" id="1.10.10.60">
    <property type="entry name" value="Homeodomain-like"/>
    <property type="match status" value="2"/>
</dbReference>
<keyword evidence="2" id="KW-0804">Transcription</keyword>
<dbReference type="SUPFAM" id="SSF46689">
    <property type="entry name" value="Homeodomain-like"/>
    <property type="match status" value="2"/>
</dbReference>
<keyword evidence="5" id="KW-1185">Reference proteome</keyword>
<dbReference type="PANTHER" id="PTHR43436">
    <property type="entry name" value="ARAC-FAMILY TRANSCRIPTIONAL REGULATOR"/>
    <property type="match status" value="1"/>
</dbReference>
<keyword evidence="1" id="KW-0805">Transcription regulation</keyword>
<sequence length="315" mass="34223">MPPVDSPNTRAGCAALPELAARIARSTPSDGVHATAFAPLSLVRLSGPTACTPAVYEPRLVIVAQGSKTATLAGQTYVYNPLNYLVVSVTLPVTGQVIEATPEEPYLCLRLDIDPDDVAALIAEAGQSGQPQPLSSDATQGLDLGLYAARVNAPLMDAVLRLMRLLDTPEDLPVLGPMARREILYRVLTGELGHRLRALATTDTRSSRIARAVARLREEYLEPLSIDELARTVHMSTSSFHHQFKAVTTMSPLQFQKHLRLHEARRLMMAGGMEALSAARHVGYESPSQFSREYKRLFGAPPRSEVGRSRGVPQV</sequence>
<evidence type="ECO:0000256" key="2">
    <source>
        <dbReference type="ARBA" id="ARBA00023163"/>
    </source>
</evidence>
<gene>
    <name evidence="4" type="ORF">LA521A_14530</name>
</gene>
<dbReference type="EMBL" id="AP027041">
    <property type="protein sequence ID" value="BDU16252.1"/>
    <property type="molecule type" value="Genomic_DNA"/>
</dbReference>
<dbReference type="PANTHER" id="PTHR43436:SF1">
    <property type="entry name" value="TRANSCRIPTIONAL REGULATORY PROTEIN"/>
    <property type="match status" value="1"/>
</dbReference>
<feature type="domain" description="HTH araC/xylS-type" evidence="3">
    <location>
        <begin position="210"/>
        <end position="308"/>
    </location>
</feature>
<dbReference type="Pfam" id="PF06719">
    <property type="entry name" value="AraC_N"/>
    <property type="match status" value="1"/>
</dbReference>
<dbReference type="SMART" id="SM00342">
    <property type="entry name" value="HTH_ARAC"/>
    <property type="match status" value="1"/>
</dbReference>
<evidence type="ECO:0000259" key="3">
    <source>
        <dbReference type="PROSITE" id="PS01124"/>
    </source>
</evidence>
<reference evidence="4 5" key="1">
    <citation type="journal article" date="2023" name="Int. J. Syst. Evol. Microbiol.">
        <title>Physiological and genomic analyses of cobalamin (vitamin B12)-auxotrophy of Lysobacter auxotrophicus sp. nov., a methionine-auxotrophic chitinolytic bacterium isolated from chitin-treated soil.</title>
        <authorList>
            <person name="Saito A."/>
            <person name="Dohra H."/>
            <person name="Hamada M."/>
            <person name="Moriuchi R."/>
            <person name="Kotsuchibashi Y."/>
            <person name="Mori K."/>
        </authorList>
    </citation>
    <scope>NUCLEOTIDE SEQUENCE [LARGE SCALE GENOMIC DNA]</scope>
    <source>
        <strain evidence="4 5">5-21a</strain>
    </source>
</reference>
<evidence type="ECO:0000313" key="5">
    <source>
        <dbReference type="Proteomes" id="UP001317822"/>
    </source>
</evidence>
<dbReference type="RefSeq" id="WP_281781648.1">
    <property type="nucleotide sequence ID" value="NZ_AP027041.1"/>
</dbReference>
<dbReference type="PROSITE" id="PS01124">
    <property type="entry name" value="HTH_ARAC_FAMILY_2"/>
    <property type="match status" value="1"/>
</dbReference>
<name>A0ABN6UIW9_9GAMM</name>
<protein>
    <submittedName>
        <fullName evidence="4">AraC family transcriptional regulator</fullName>
    </submittedName>
</protein>
<accession>A0ABN6UIW9</accession>
<dbReference type="Proteomes" id="UP001317822">
    <property type="component" value="Chromosome"/>
</dbReference>
<dbReference type="Pfam" id="PF12833">
    <property type="entry name" value="HTH_18"/>
    <property type="match status" value="1"/>
</dbReference>
<dbReference type="InterPro" id="IPR018060">
    <property type="entry name" value="HTH_AraC"/>
</dbReference>
<organism evidence="4 5">
    <name type="scientific">Lysobacter auxotrophicus</name>
    <dbReference type="NCBI Taxonomy" id="2992573"/>
    <lineage>
        <taxon>Bacteria</taxon>
        <taxon>Pseudomonadati</taxon>
        <taxon>Pseudomonadota</taxon>
        <taxon>Gammaproteobacteria</taxon>
        <taxon>Lysobacterales</taxon>
        <taxon>Lysobacteraceae</taxon>
        <taxon>Lysobacter</taxon>
    </lineage>
</organism>
<evidence type="ECO:0000313" key="4">
    <source>
        <dbReference type="EMBL" id="BDU16252.1"/>
    </source>
</evidence>
<proteinExistence type="predicted"/>
<evidence type="ECO:0000256" key="1">
    <source>
        <dbReference type="ARBA" id="ARBA00023015"/>
    </source>
</evidence>
<dbReference type="InterPro" id="IPR009594">
    <property type="entry name" value="Tscrpt_reg_HTH_AraC_N"/>
</dbReference>